<evidence type="ECO:0008006" key="2">
    <source>
        <dbReference type="Google" id="ProtNLM"/>
    </source>
</evidence>
<dbReference type="SUPFAM" id="SSF82185">
    <property type="entry name" value="Histone H3 K4-specific methyltransferase SET7/9 N-terminal domain"/>
    <property type="match status" value="1"/>
</dbReference>
<gene>
    <name evidence="1" type="ORF">METZ01_LOCUS44956</name>
</gene>
<dbReference type="EMBL" id="UINC01002031">
    <property type="protein sequence ID" value="SUZ92102.1"/>
    <property type="molecule type" value="Genomic_DNA"/>
</dbReference>
<name>A0A381RJT8_9ZZZZ</name>
<protein>
    <recommendedName>
        <fullName evidence="2">Toxin-antitoxin system YwqK family antitoxin</fullName>
    </recommendedName>
</protein>
<reference evidence="1" key="1">
    <citation type="submission" date="2018-05" db="EMBL/GenBank/DDBJ databases">
        <authorList>
            <person name="Lanie J.A."/>
            <person name="Ng W.-L."/>
            <person name="Kazmierczak K.M."/>
            <person name="Andrzejewski T.M."/>
            <person name="Davidsen T.M."/>
            <person name="Wayne K.J."/>
            <person name="Tettelin H."/>
            <person name="Glass J.I."/>
            <person name="Rusch D."/>
            <person name="Podicherti R."/>
            <person name="Tsui H.-C.T."/>
            <person name="Winkler M.E."/>
        </authorList>
    </citation>
    <scope>NUCLEOTIDE SEQUENCE</scope>
</reference>
<dbReference type="AlphaFoldDB" id="A0A381RJT8"/>
<dbReference type="Gene3D" id="2.20.110.10">
    <property type="entry name" value="Histone H3 K4-specific methyltransferase SET7/9 N-terminal domain"/>
    <property type="match status" value="1"/>
</dbReference>
<proteinExistence type="predicted"/>
<accession>A0A381RJT8</accession>
<organism evidence="1">
    <name type="scientific">marine metagenome</name>
    <dbReference type="NCBI Taxonomy" id="408172"/>
    <lineage>
        <taxon>unclassified sequences</taxon>
        <taxon>metagenomes</taxon>
        <taxon>ecological metagenomes</taxon>
    </lineage>
</organism>
<sequence>MKYSLIPASLFLTIAISQNYDETGVFIIPEVEQWNLEGMIKKNGVLFAPQSMEPFSGMVFEMDGFGNVNAQRYYFNGAFNGVENRIEYYDRSSWSEKKKETFYYDGKRHGPYLEWDRYGDKIIEGYYKEGKKDGRWTSWLDGIKIEEKTFKNDLKEGILTRWYENGRIKYKVTYKNDASIKVKCWNLSGYECTCFTYPDEIGCL</sequence>
<evidence type="ECO:0000313" key="1">
    <source>
        <dbReference type="EMBL" id="SUZ92102.1"/>
    </source>
</evidence>